<dbReference type="RefSeq" id="WP_262995049.1">
    <property type="nucleotide sequence ID" value="NZ_JAOTJC010000011.1"/>
</dbReference>
<sequence length="116" mass="12853">MANLKLVLLILLMALQLSGARPAAEASHGVDDSSHQYFHNVGQPHSHAEHDVEKFEINYSDNAVEHSNPSHDGTTVFVLDLPLITLPDRQQNSVIKPLDSSWEPPFLYQIPPPPKA</sequence>
<dbReference type="EMBL" id="JAOTJC010000011">
    <property type="protein sequence ID" value="MCU7555403.1"/>
    <property type="molecule type" value="Genomic_DNA"/>
</dbReference>
<reference evidence="4" key="1">
    <citation type="submission" date="2023-07" db="EMBL/GenBank/DDBJ databases">
        <title>Study on multiphase classification of strain Alteromonas salexigens isolated from the Yellow Sea.</title>
        <authorList>
            <person name="Sun L."/>
        </authorList>
    </citation>
    <scope>NUCLEOTIDE SEQUENCE [LARGE SCALE GENOMIC DNA]</scope>
    <source>
        <strain evidence="4">ASW11-19</strain>
    </source>
</reference>
<name>A0ABT2VSJ5_9ALTE</name>
<keyword evidence="2" id="KW-0732">Signal</keyword>
<feature type="region of interest" description="Disordered" evidence="1">
    <location>
        <begin position="25"/>
        <end position="45"/>
    </location>
</feature>
<proteinExistence type="predicted"/>
<accession>A0ABT2VSJ5</accession>
<evidence type="ECO:0000256" key="1">
    <source>
        <dbReference type="SAM" id="MobiDB-lite"/>
    </source>
</evidence>
<keyword evidence="4" id="KW-1185">Reference proteome</keyword>
<feature type="chain" id="PRO_5045799645" description="Cobalt transporter" evidence="2">
    <location>
        <begin position="24"/>
        <end position="116"/>
    </location>
</feature>
<evidence type="ECO:0008006" key="5">
    <source>
        <dbReference type="Google" id="ProtNLM"/>
    </source>
</evidence>
<protein>
    <recommendedName>
        <fullName evidence="5">Cobalt transporter</fullName>
    </recommendedName>
</protein>
<evidence type="ECO:0000313" key="3">
    <source>
        <dbReference type="EMBL" id="MCU7555403.1"/>
    </source>
</evidence>
<feature type="signal peptide" evidence="2">
    <location>
        <begin position="1"/>
        <end position="23"/>
    </location>
</feature>
<gene>
    <name evidence="3" type="ORF">OCL06_12475</name>
</gene>
<dbReference type="Proteomes" id="UP001209257">
    <property type="component" value="Unassembled WGS sequence"/>
</dbReference>
<evidence type="ECO:0000256" key="2">
    <source>
        <dbReference type="SAM" id="SignalP"/>
    </source>
</evidence>
<organism evidence="3 4">
    <name type="scientific">Alteromonas salexigens</name>
    <dbReference type="NCBI Taxonomy" id="2982530"/>
    <lineage>
        <taxon>Bacteria</taxon>
        <taxon>Pseudomonadati</taxon>
        <taxon>Pseudomonadota</taxon>
        <taxon>Gammaproteobacteria</taxon>
        <taxon>Alteromonadales</taxon>
        <taxon>Alteromonadaceae</taxon>
        <taxon>Alteromonas/Salinimonas group</taxon>
        <taxon>Alteromonas</taxon>
    </lineage>
</organism>
<evidence type="ECO:0000313" key="4">
    <source>
        <dbReference type="Proteomes" id="UP001209257"/>
    </source>
</evidence>
<comment type="caution">
    <text evidence="3">The sequence shown here is derived from an EMBL/GenBank/DDBJ whole genome shotgun (WGS) entry which is preliminary data.</text>
</comment>